<dbReference type="PANTHER" id="PTHR15629">
    <property type="entry name" value="SH3YL1 PROTEIN"/>
    <property type="match status" value="1"/>
</dbReference>
<feature type="compositionally biased region" description="Basic and acidic residues" evidence="1">
    <location>
        <begin position="242"/>
        <end position="257"/>
    </location>
</feature>
<feature type="compositionally biased region" description="Low complexity" evidence="1">
    <location>
        <begin position="298"/>
        <end position="312"/>
    </location>
</feature>
<feature type="region of interest" description="Disordered" evidence="1">
    <location>
        <begin position="238"/>
        <end position="323"/>
    </location>
</feature>
<evidence type="ECO:0000259" key="2">
    <source>
        <dbReference type="Pfam" id="PF04366"/>
    </source>
</evidence>
<dbReference type="OrthoDB" id="443981at2759"/>
<comment type="caution">
    <text evidence="3">The sequence shown here is derived from an EMBL/GenBank/DDBJ whole genome shotgun (WGS) entry which is preliminary data.</text>
</comment>
<reference evidence="3" key="2">
    <citation type="submission" date="2020-11" db="EMBL/GenBank/DDBJ databases">
        <authorList>
            <person name="Cecchin M."/>
            <person name="Marcolungo L."/>
            <person name="Rossato M."/>
            <person name="Girolomoni L."/>
            <person name="Cosentino E."/>
            <person name="Cuine S."/>
            <person name="Li-Beisson Y."/>
            <person name="Delledonne M."/>
            <person name="Ballottari M."/>
        </authorList>
    </citation>
    <scope>NUCLEOTIDE SEQUENCE</scope>
    <source>
        <strain evidence="3">211/11P</strain>
        <tissue evidence="3">Whole cell</tissue>
    </source>
</reference>
<dbReference type="Pfam" id="PF04366">
    <property type="entry name" value="Ysc84"/>
    <property type="match status" value="1"/>
</dbReference>
<evidence type="ECO:0000313" key="3">
    <source>
        <dbReference type="EMBL" id="KAI3428488.1"/>
    </source>
</evidence>
<keyword evidence="4" id="KW-1185">Reference proteome</keyword>
<gene>
    <name evidence="3" type="ORF">D9Q98_007313</name>
</gene>
<evidence type="ECO:0000313" key="4">
    <source>
        <dbReference type="Proteomes" id="UP001055712"/>
    </source>
</evidence>
<reference evidence="3" key="1">
    <citation type="journal article" date="2019" name="Plant J.">
        <title>Chlorella vulgaris genome assembly and annotation reveals the molecular basis for metabolic acclimation to high light conditions.</title>
        <authorList>
            <person name="Cecchin M."/>
            <person name="Marcolungo L."/>
            <person name="Rossato M."/>
            <person name="Girolomoni L."/>
            <person name="Cosentino E."/>
            <person name="Cuine S."/>
            <person name="Li-Beisson Y."/>
            <person name="Delledonne M."/>
            <person name="Ballottari M."/>
        </authorList>
    </citation>
    <scope>NUCLEOTIDE SEQUENCE</scope>
    <source>
        <strain evidence="3">211/11P</strain>
    </source>
</reference>
<organism evidence="3 4">
    <name type="scientific">Chlorella vulgaris</name>
    <name type="common">Green alga</name>
    <dbReference type="NCBI Taxonomy" id="3077"/>
    <lineage>
        <taxon>Eukaryota</taxon>
        <taxon>Viridiplantae</taxon>
        <taxon>Chlorophyta</taxon>
        <taxon>core chlorophytes</taxon>
        <taxon>Trebouxiophyceae</taxon>
        <taxon>Chlorellales</taxon>
        <taxon>Chlorellaceae</taxon>
        <taxon>Chlorella clade</taxon>
        <taxon>Chlorella</taxon>
    </lineage>
</organism>
<feature type="domain" description="Ysc84 actin-binding" evidence="2">
    <location>
        <begin position="94"/>
        <end position="217"/>
    </location>
</feature>
<sequence>MSTLLQLTCKESLDVLDRLSQVCHSQYQCAPMSPAYIQEAKGIIILRGTKAGLGVGLRRGHGILLSRLPSRSSTGTAFEPPLWSAPVFLKVTIAQLGFIFGFEQLDTFMLAMTRKLHDQLLAGGHTVLGVDQSAVMFRPEIEDKSDLIATAGGDVDLAGISNSSGAMLDFSLSGGSLSVDHAKMAKAYGSGVGMAEVIGGAVPSPVEVQPLYERLNELVKGAKTESIARITGSLERMTAGYDPDRHDAGRPSPDHETAMAGAAGIGSQPLSTSKPMHAAGPRLHGADDGAGMATHQVPSASPSAGAPAGPSGQAEAVHATLMA</sequence>
<dbReference type="CDD" id="cd11524">
    <property type="entry name" value="SYLF"/>
    <property type="match status" value="1"/>
</dbReference>
<proteinExistence type="predicted"/>
<protein>
    <recommendedName>
        <fullName evidence="2">Ysc84 actin-binding domain-containing protein</fullName>
    </recommendedName>
</protein>
<dbReference type="AlphaFoldDB" id="A0A9D4YVH1"/>
<dbReference type="Proteomes" id="UP001055712">
    <property type="component" value="Unassembled WGS sequence"/>
</dbReference>
<name>A0A9D4YVH1_CHLVU</name>
<dbReference type="GO" id="GO:0035091">
    <property type="term" value="F:phosphatidylinositol binding"/>
    <property type="evidence" value="ECO:0007669"/>
    <property type="project" value="TreeGrafter"/>
</dbReference>
<dbReference type="PANTHER" id="PTHR15629:SF2">
    <property type="entry name" value="SH3 DOMAIN-CONTAINING YSC84-LIKE PROTEIN 1"/>
    <property type="match status" value="1"/>
</dbReference>
<dbReference type="InterPro" id="IPR051702">
    <property type="entry name" value="SH3_domain_YSC84-like"/>
</dbReference>
<dbReference type="InterPro" id="IPR007461">
    <property type="entry name" value="Ysc84_actin-binding"/>
</dbReference>
<dbReference type="EMBL" id="SIDB01000009">
    <property type="protein sequence ID" value="KAI3428488.1"/>
    <property type="molecule type" value="Genomic_DNA"/>
</dbReference>
<evidence type="ECO:0000256" key="1">
    <source>
        <dbReference type="SAM" id="MobiDB-lite"/>
    </source>
</evidence>
<accession>A0A9D4YVH1</accession>